<proteinExistence type="predicted"/>
<gene>
    <name evidence="1" type="ORF">LCGC14_1102740</name>
</gene>
<comment type="caution">
    <text evidence="1">The sequence shown here is derived from an EMBL/GenBank/DDBJ whole genome shotgun (WGS) entry which is preliminary data.</text>
</comment>
<reference evidence="1" key="1">
    <citation type="journal article" date="2015" name="Nature">
        <title>Complex archaea that bridge the gap between prokaryotes and eukaryotes.</title>
        <authorList>
            <person name="Spang A."/>
            <person name="Saw J.H."/>
            <person name="Jorgensen S.L."/>
            <person name="Zaremba-Niedzwiedzka K."/>
            <person name="Martijn J."/>
            <person name="Lind A.E."/>
            <person name="van Eijk R."/>
            <person name="Schleper C."/>
            <person name="Guy L."/>
            <person name="Ettema T.J."/>
        </authorList>
    </citation>
    <scope>NUCLEOTIDE SEQUENCE</scope>
</reference>
<organism evidence="1">
    <name type="scientific">marine sediment metagenome</name>
    <dbReference type="NCBI Taxonomy" id="412755"/>
    <lineage>
        <taxon>unclassified sequences</taxon>
        <taxon>metagenomes</taxon>
        <taxon>ecological metagenomes</taxon>
    </lineage>
</organism>
<accession>A0A0F9MDJ3</accession>
<name>A0A0F9MDJ3_9ZZZZ</name>
<sequence>MSSRPSSFCLRFLAVDATVLSVVAYSNDKAPLLDLARYLDHEGASWGLSPTIDETEHPDHCWCDRCVRFENGELVDRQGVPIPDV</sequence>
<dbReference type="EMBL" id="LAZR01004979">
    <property type="protein sequence ID" value="KKN03929.1"/>
    <property type="molecule type" value="Genomic_DNA"/>
</dbReference>
<evidence type="ECO:0000313" key="1">
    <source>
        <dbReference type="EMBL" id="KKN03929.1"/>
    </source>
</evidence>
<protein>
    <submittedName>
        <fullName evidence="1">Uncharacterized protein</fullName>
    </submittedName>
</protein>
<dbReference type="AlphaFoldDB" id="A0A0F9MDJ3"/>